<protein>
    <submittedName>
        <fullName evidence="1">Uncharacterized protein</fullName>
    </submittedName>
</protein>
<sequence length="111" mass="12555">MHGSDFDWFWLQFTSCSLFNTQMLPNEQNKGVYQSVDINEQAHARKGGGRQYEMEGIDLNSALAVVCLSIDPPCPRPTPPQKKETQDGSPVGDLAAEYKRCHRLQLQRTDD</sequence>
<accession>A0A7S4GK78</accession>
<gene>
    <name evidence="1" type="ORF">EGYM00163_LOCUS50813</name>
</gene>
<evidence type="ECO:0000313" key="1">
    <source>
        <dbReference type="EMBL" id="CAE0839441.1"/>
    </source>
</evidence>
<reference evidence="1" key="1">
    <citation type="submission" date="2021-01" db="EMBL/GenBank/DDBJ databases">
        <authorList>
            <person name="Corre E."/>
            <person name="Pelletier E."/>
            <person name="Niang G."/>
            <person name="Scheremetjew M."/>
            <person name="Finn R."/>
            <person name="Kale V."/>
            <person name="Holt S."/>
            <person name="Cochrane G."/>
            <person name="Meng A."/>
            <person name="Brown T."/>
            <person name="Cohen L."/>
        </authorList>
    </citation>
    <scope>NUCLEOTIDE SEQUENCE</scope>
    <source>
        <strain evidence="1">CCMP1594</strain>
    </source>
</reference>
<proteinExistence type="predicted"/>
<dbReference type="AlphaFoldDB" id="A0A7S4GK78"/>
<organism evidence="1">
    <name type="scientific">Eutreptiella gymnastica</name>
    <dbReference type="NCBI Taxonomy" id="73025"/>
    <lineage>
        <taxon>Eukaryota</taxon>
        <taxon>Discoba</taxon>
        <taxon>Euglenozoa</taxon>
        <taxon>Euglenida</taxon>
        <taxon>Spirocuta</taxon>
        <taxon>Euglenophyceae</taxon>
        <taxon>Eutreptiales</taxon>
        <taxon>Eutreptiaceae</taxon>
        <taxon>Eutreptiella</taxon>
    </lineage>
</organism>
<name>A0A7S4GK78_9EUGL</name>
<dbReference type="EMBL" id="HBJA01147696">
    <property type="protein sequence ID" value="CAE0839441.1"/>
    <property type="molecule type" value="Transcribed_RNA"/>
</dbReference>